<dbReference type="InterPro" id="IPR006047">
    <property type="entry name" value="GH13_cat_dom"/>
</dbReference>
<sequence length="548" mass="63371">MKEQDLWYKRAIIYALDVETFQDSNNDGIGDFQGLIGRLDYLATMGITCIWLLPFYPTPNRDNGYDVMDYYNVDSRLGTLGDFAAFIREASERGIRVIVDLVVNHTSDQHPWFQESRSNPDSKFRDYYTWRKEKPEEEIGKPAFSGQEDSIWTYDEEAKAYYLHRFYAHQPDLNLGNPEVHKEIHHIMGFWLALGVSGFRIDAAHILVQSDSEDSTKEYYNLIEDMRDFISMHSRDAILLAEASGPPEVVGKFFKGRRRMHMMFNFLLNQHLFLALAKQDGIPIAKGLRMLPPKQEDLQWLNFLRHHDELNLEDLEEPETQEVFEAFAPKEDMRIFGRGIRRRLAPILNGDRHRIELAYSLLFSLPGTPMIQYGSEIGMGDDLSQEGRKSVRTPMQWTTEKNAGFSSAPVSQLPRPVISKGDYAYTKVNVVQQQRETNSLLNWMERVIRLRRQYPELGTGKCDILETKSSKIFAHSCTLVYTTVVVHNLSNEDVTVLLPILDQEDKYAVEVFSNDDYSMPKKGQLSINAYGYRWFRLNPATGEKKTQV</sequence>
<dbReference type="SUPFAM" id="SSF51011">
    <property type="entry name" value="Glycosyl hydrolase domain"/>
    <property type="match status" value="1"/>
</dbReference>
<proteinExistence type="predicted"/>
<dbReference type="SMART" id="SM00642">
    <property type="entry name" value="Aamy"/>
    <property type="match status" value="1"/>
</dbReference>
<dbReference type="SUPFAM" id="SSF51445">
    <property type="entry name" value="(Trans)glycosidases"/>
    <property type="match status" value="1"/>
</dbReference>
<dbReference type="Pfam" id="PF00128">
    <property type="entry name" value="Alpha-amylase"/>
    <property type="match status" value="1"/>
</dbReference>
<dbReference type="RefSeq" id="WP_377531949.1">
    <property type="nucleotide sequence ID" value="NZ_JBHTLD010000268.1"/>
</dbReference>
<evidence type="ECO:0000313" key="3">
    <source>
        <dbReference type="Proteomes" id="UP001597094"/>
    </source>
</evidence>
<dbReference type="InterPro" id="IPR045857">
    <property type="entry name" value="O16G_dom_2"/>
</dbReference>
<accession>A0ABW3SXV3</accession>
<dbReference type="PANTHER" id="PTHR10357">
    <property type="entry name" value="ALPHA-AMYLASE FAMILY MEMBER"/>
    <property type="match status" value="1"/>
</dbReference>
<dbReference type="Proteomes" id="UP001597094">
    <property type="component" value="Unassembled WGS sequence"/>
</dbReference>
<reference evidence="3" key="1">
    <citation type="journal article" date="2019" name="Int. J. Syst. Evol. Microbiol.">
        <title>The Global Catalogue of Microorganisms (GCM) 10K type strain sequencing project: providing services to taxonomists for standard genome sequencing and annotation.</title>
        <authorList>
            <consortium name="The Broad Institute Genomics Platform"/>
            <consortium name="The Broad Institute Genome Sequencing Center for Infectious Disease"/>
            <person name="Wu L."/>
            <person name="Ma J."/>
        </authorList>
    </citation>
    <scope>NUCLEOTIDE SEQUENCE [LARGE SCALE GENOMIC DNA]</scope>
    <source>
        <strain evidence="3">JCM 31319</strain>
    </source>
</reference>
<dbReference type="InterPro" id="IPR013780">
    <property type="entry name" value="Glyco_hydro_b"/>
</dbReference>
<feature type="domain" description="Glycosyl hydrolase family 13 catalytic" evidence="1">
    <location>
        <begin position="18"/>
        <end position="414"/>
    </location>
</feature>
<dbReference type="InterPro" id="IPR017853">
    <property type="entry name" value="GH"/>
</dbReference>
<dbReference type="EMBL" id="JBHTLD010000268">
    <property type="protein sequence ID" value="MFD1188405.1"/>
    <property type="molecule type" value="Genomic_DNA"/>
</dbReference>
<dbReference type="InterPro" id="IPR054049">
    <property type="entry name" value="SupH-like_C"/>
</dbReference>
<dbReference type="Gene3D" id="3.90.400.10">
    <property type="entry name" value="Oligo-1,6-glucosidase, Domain 2"/>
    <property type="match status" value="1"/>
</dbReference>
<dbReference type="PANTHER" id="PTHR10357:SF219">
    <property type="entry name" value="MALTOSE ALPHA-D-GLUCOSYLTRANSFERASE"/>
    <property type="match status" value="1"/>
</dbReference>
<organism evidence="2 3">
    <name type="scientific">Pontibacter rugosus</name>
    <dbReference type="NCBI Taxonomy" id="1745966"/>
    <lineage>
        <taxon>Bacteria</taxon>
        <taxon>Pseudomonadati</taxon>
        <taxon>Bacteroidota</taxon>
        <taxon>Cytophagia</taxon>
        <taxon>Cytophagales</taxon>
        <taxon>Hymenobacteraceae</taxon>
        <taxon>Pontibacter</taxon>
    </lineage>
</organism>
<gene>
    <name evidence="2" type="ORF">ACFQ2O_19500</name>
</gene>
<dbReference type="Gene3D" id="3.20.20.80">
    <property type="entry name" value="Glycosidases"/>
    <property type="match status" value="1"/>
</dbReference>
<dbReference type="CDD" id="cd11334">
    <property type="entry name" value="AmyAc_TreS"/>
    <property type="match status" value="1"/>
</dbReference>
<evidence type="ECO:0000259" key="1">
    <source>
        <dbReference type="SMART" id="SM00642"/>
    </source>
</evidence>
<dbReference type="Gene3D" id="2.60.40.1180">
    <property type="entry name" value="Golgi alpha-mannosidase II"/>
    <property type="match status" value="1"/>
</dbReference>
<protein>
    <submittedName>
        <fullName evidence="2">Alpha-amylase family protein</fullName>
    </submittedName>
</protein>
<dbReference type="Pfam" id="PF22157">
    <property type="entry name" value="SupH-like_C"/>
    <property type="match status" value="1"/>
</dbReference>
<keyword evidence="3" id="KW-1185">Reference proteome</keyword>
<name>A0ABW3SXV3_9BACT</name>
<comment type="caution">
    <text evidence="2">The sequence shown here is derived from an EMBL/GenBank/DDBJ whole genome shotgun (WGS) entry which is preliminary data.</text>
</comment>
<evidence type="ECO:0000313" key="2">
    <source>
        <dbReference type="EMBL" id="MFD1188405.1"/>
    </source>
</evidence>